<evidence type="ECO:0000313" key="3">
    <source>
        <dbReference type="Proteomes" id="UP000501802"/>
    </source>
</evidence>
<keyword evidence="1" id="KW-0175">Coiled coil</keyword>
<reference evidence="2 3" key="1">
    <citation type="submission" date="2020-03" db="EMBL/GenBank/DDBJ databases">
        <authorList>
            <person name="Kim M.K."/>
        </authorList>
    </citation>
    <scope>NUCLEOTIDE SEQUENCE [LARGE SCALE GENOMIC DNA]</scope>
    <source>
        <strain evidence="2 3">BT328</strain>
    </source>
</reference>
<protein>
    <submittedName>
        <fullName evidence="2">TMF family protein</fullName>
    </submittedName>
</protein>
<dbReference type="EMBL" id="CP050063">
    <property type="protein sequence ID" value="QIP17846.1"/>
    <property type="molecule type" value="Genomic_DNA"/>
</dbReference>
<dbReference type="Proteomes" id="UP000501802">
    <property type="component" value="Chromosome"/>
</dbReference>
<sequence>MIGDSAGLNNTVSSQVMIGSKAGFKNTTGVDNTFVGAQSGYYNTTGSSNLFVGNLSGYSNLTGTANTFLGAYAGIGNKAGINNVFTGNMAGYNNTNGNDNTFVGNTAGYSNSTGQNNVYIGSSAGASSLTASQNTFIGVQAGVNATAGINTFVGASAGKTTTTGQSNTFVGVQAGQSNTTGSSNLMMGVNAGAANTTGSANFFVGDNAGGNNTSGGYNVYLGTNAGNGRGVNGDNNVSVGGESGRGNNGGINNTFLGFRADAGAIGLSNATAIGTNTKVTQSNSVILGDQANVGIGTTAPANKLHIVGGIANTAGIRLPLTSANAAGTNASKFLTVNSNGDVILATYASGARQEAEEALWQRNGSFLQSTQGEAIIIGQGVNKTPLDYNLFVSKGILTEKVKVAVRNTTDWSDYVFTPTYQLIPLSEVECYISQYKHLPGILSASEMVEQGNDLHQTDAKLLAKIEELTLYSIQLEKANKQQAEELQVVKQKQAELEQLLNQILNKK</sequence>
<accession>A0A6G9AZP4</accession>
<dbReference type="KEGG" id="spib:G8759_16655"/>
<keyword evidence="3" id="KW-1185">Reference proteome</keyword>
<feature type="coiled-coil region" evidence="1">
    <location>
        <begin position="472"/>
        <end position="506"/>
    </location>
</feature>
<evidence type="ECO:0000313" key="2">
    <source>
        <dbReference type="EMBL" id="QIP17846.1"/>
    </source>
</evidence>
<organism evidence="2 3">
    <name type="scientific">Spirosoma aureum</name>
    <dbReference type="NCBI Taxonomy" id="2692134"/>
    <lineage>
        <taxon>Bacteria</taxon>
        <taxon>Pseudomonadati</taxon>
        <taxon>Bacteroidota</taxon>
        <taxon>Cytophagia</taxon>
        <taxon>Cytophagales</taxon>
        <taxon>Cytophagaceae</taxon>
        <taxon>Spirosoma</taxon>
    </lineage>
</organism>
<name>A0A6G9AZP4_9BACT</name>
<dbReference type="AlphaFoldDB" id="A0A6G9AZP4"/>
<evidence type="ECO:0000256" key="1">
    <source>
        <dbReference type="SAM" id="Coils"/>
    </source>
</evidence>
<proteinExistence type="predicted"/>
<gene>
    <name evidence="2" type="ORF">G8759_16655</name>
</gene>